<dbReference type="AlphaFoldDB" id="A0A1I6LVJ7"/>
<proteinExistence type="predicted"/>
<evidence type="ECO:0000259" key="1">
    <source>
        <dbReference type="Pfam" id="PF00550"/>
    </source>
</evidence>
<dbReference type="STRING" id="37658.SAMN05661086_03600"/>
<feature type="domain" description="Carrier" evidence="1">
    <location>
        <begin position="14"/>
        <end position="59"/>
    </location>
</feature>
<gene>
    <name evidence="2" type="ORF">SAMN05661086_03600</name>
</gene>
<dbReference type="Pfam" id="PF00550">
    <property type="entry name" value="PP-binding"/>
    <property type="match status" value="1"/>
</dbReference>
<organism evidence="2 3">
    <name type="scientific">Anaeromicropila populeti</name>
    <dbReference type="NCBI Taxonomy" id="37658"/>
    <lineage>
        <taxon>Bacteria</taxon>
        <taxon>Bacillati</taxon>
        <taxon>Bacillota</taxon>
        <taxon>Clostridia</taxon>
        <taxon>Lachnospirales</taxon>
        <taxon>Lachnospiraceae</taxon>
        <taxon>Anaeromicropila</taxon>
    </lineage>
</organism>
<dbReference type="InterPro" id="IPR009081">
    <property type="entry name" value="PP-bd_ACP"/>
</dbReference>
<dbReference type="Gene3D" id="1.10.1200.10">
    <property type="entry name" value="ACP-like"/>
    <property type="match status" value="1"/>
</dbReference>
<evidence type="ECO:0000313" key="2">
    <source>
        <dbReference type="EMBL" id="SFS07473.1"/>
    </source>
</evidence>
<reference evidence="2 3" key="1">
    <citation type="submission" date="2016-10" db="EMBL/GenBank/DDBJ databases">
        <authorList>
            <person name="de Groot N.N."/>
        </authorList>
    </citation>
    <scope>NUCLEOTIDE SEQUENCE [LARGE SCALE GENOMIC DNA]</scope>
    <source>
        <strain evidence="2 3">743A</strain>
    </source>
</reference>
<keyword evidence="3" id="KW-1185">Reference proteome</keyword>
<accession>A0A1I6LVJ7</accession>
<evidence type="ECO:0000313" key="3">
    <source>
        <dbReference type="Proteomes" id="UP000199659"/>
    </source>
</evidence>
<sequence length="80" mass="9295">MNKEDICNEILDNLRKICKGHEVSAESDFNEIGIDSVKYVDFIIELESIFNIDIDNDLLIFKGDYKVKHVIDEIYNIVNT</sequence>
<dbReference type="RefSeq" id="WP_092564136.1">
    <property type="nucleotide sequence ID" value="NZ_FOYZ01000022.1"/>
</dbReference>
<dbReference type="EMBL" id="FOYZ01000022">
    <property type="protein sequence ID" value="SFS07473.1"/>
    <property type="molecule type" value="Genomic_DNA"/>
</dbReference>
<dbReference type="Proteomes" id="UP000199659">
    <property type="component" value="Unassembled WGS sequence"/>
</dbReference>
<dbReference type="SUPFAM" id="SSF47336">
    <property type="entry name" value="ACP-like"/>
    <property type="match status" value="1"/>
</dbReference>
<protein>
    <submittedName>
        <fullName evidence="2">Phosphopantetheine attachment site</fullName>
    </submittedName>
</protein>
<name>A0A1I6LVJ7_9FIRM</name>
<dbReference type="InterPro" id="IPR036736">
    <property type="entry name" value="ACP-like_sf"/>
</dbReference>